<dbReference type="InterPro" id="IPR011006">
    <property type="entry name" value="CheY-like_superfamily"/>
</dbReference>
<dbReference type="InterPro" id="IPR039420">
    <property type="entry name" value="WalR-like"/>
</dbReference>
<evidence type="ECO:0000256" key="3">
    <source>
        <dbReference type="ARBA" id="ARBA00023163"/>
    </source>
</evidence>
<dbReference type="SMART" id="SM00862">
    <property type="entry name" value="Trans_reg_C"/>
    <property type="match status" value="1"/>
</dbReference>
<dbReference type="Gene3D" id="3.40.50.2300">
    <property type="match status" value="1"/>
</dbReference>
<dbReference type="InterPro" id="IPR001867">
    <property type="entry name" value="OmpR/PhoB-type_DNA-bd"/>
</dbReference>
<dbReference type="PANTHER" id="PTHR48111:SF67">
    <property type="entry name" value="TRANSCRIPTIONAL REGULATORY PROTEIN TCTD"/>
    <property type="match status" value="1"/>
</dbReference>
<dbReference type="SUPFAM" id="SSF52172">
    <property type="entry name" value="CheY-like"/>
    <property type="match status" value="1"/>
</dbReference>
<keyword evidence="9" id="KW-1185">Reference proteome</keyword>
<dbReference type="PROSITE" id="PS50110">
    <property type="entry name" value="RESPONSE_REGULATORY"/>
    <property type="match status" value="1"/>
</dbReference>
<gene>
    <name evidence="8" type="ORF">ABC974_26665</name>
</gene>
<evidence type="ECO:0000259" key="7">
    <source>
        <dbReference type="PROSITE" id="PS51755"/>
    </source>
</evidence>
<evidence type="ECO:0000256" key="2">
    <source>
        <dbReference type="ARBA" id="ARBA00023125"/>
    </source>
</evidence>
<feature type="domain" description="Response regulatory" evidence="6">
    <location>
        <begin position="2"/>
        <end position="116"/>
    </location>
</feature>
<feature type="modified residue" description="4-aspartylphosphate" evidence="4">
    <location>
        <position position="51"/>
    </location>
</feature>
<dbReference type="Pfam" id="PF00072">
    <property type="entry name" value="Response_reg"/>
    <property type="match status" value="1"/>
</dbReference>
<evidence type="ECO:0000256" key="5">
    <source>
        <dbReference type="PROSITE-ProRule" id="PRU01091"/>
    </source>
</evidence>
<dbReference type="RefSeq" id="WP_343888466.1">
    <property type="nucleotide sequence ID" value="NZ_BAAAEH010000009.1"/>
</dbReference>
<accession>A0ABU9YBP7</accession>
<sequence>MRILLVEDNCDVGEGIVGSMGAMGHSVDWARDGETGDEWLSSNSYQLVLLDLMLPGMDGITLLRRLRERRGDIPVLILSARGETDDRIDTLDLGADDYLVKPFDFRELQARVRSLLRRHTGERSNELKCGHLVYDRTARLARLDGRIIGLSRRELSLLEIFLARQTQVFSKAQLLDQLFGYNAEPTENNIEVMIARLRRKLVGTGVEITTQRGVGYRIVAT</sequence>
<evidence type="ECO:0000313" key="8">
    <source>
        <dbReference type="EMBL" id="MEN2793235.1"/>
    </source>
</evidence>
<protein>
    <submittedName>
        <fullName evidence="8">Response regulator transcription factor</fullName>
    </submittedName>
</protein>
<dbReference type="InterPro" id="IPR001789">
    <property type="entry name" value="Sig_transdc_resp-reg_receiver"/>
</dbReference>
<keyword evidence="1" id="KW-0805">Transcription regulation</keyword>
<dbReference type="Gene3D" id="6.10.250.690">
    <property type="match status" value="1"/>
</dbReference>
<dbReference type="CDD" id="cd00383">
    <property type="entry name" value="trans_reg_C"/>
    <property type="match status" value="1"/>
</dbReference>
<dbReference type="EMBL" id="JBDIME010000041">
    <property type="protein sequence ID" value="MEN2793235.1"/>
    <property type="molecule type" value="Genomic_DNA"/>
</dbReference>
<dbReference type="InterPro" id="IPR036388">
    <property type="entry name" value="WH-like_DNA-bd_sf"/>
</dbReference>
<dbReference type="PANTHER" id="PTHR48111">
    <property type="entry name" value="REGULATOR OF RPOS"/>
    <property type="match status" value="1"/>
</dbReference>
<name>A0ABU9YBP7_9SPHN</name>
<feature type="domain" description="OmpR/PhoB-type" evidence="7">
    <location>
        <begin position="124"/>
        <end position="220"/>
    </location>
</feature>
<reference evidence="8 9" key="1">
    <citation type="submission" date="2024-05" db="EMBL/GenBank/DDBJ databases">
        <authorList>
            <person name="Liu Q."/>
            <person name="Xin Y.-H."/>
        </authorList>
    </citation>
    <scope>NUCLEOTIDE SEQUENCE [LARGE SCALE GENOMIC DNA]</scope>
    <source>
        <strain evidence="8 9">CGMCC 1.10181</strain>
    </source>
</reference>
<keyword evidence="2 5" id="KW-0238">DNA-binding</keyword>
<dbReference type="PROSITE" id="PS51755">
    <property type="entry name" value="OMPR_PHOB"/>
    <property type="match status" value="1"/>
</dbReference>
<dbReference type="Proteomes" id="UP001419910">
    <property type="component" value="Unassembled WGS sequence"/>
</dbReference>
<proteinExistence type="predicted"/>
<dbReference type="CDD" id="cd17624">
    <property type="entry name" value="REC_OmpR_PmrA-like"/>
    <property type="match status" value="1"/>
</dbReference>
<keyword evidence="4" id="KW-0597">Phosphoprotein</keyword>
<evidence type="ECO:0000256" key="1">
    <source>
        <dbReference type="ARBA" id="ARBA00023015"/>
    </source>
</evidence>
<organism evidence="8 9">
    <name type="scientific">Sphingomonas oligophenolica</name>
    <dbReference type="NCBI Taxonomy" id="301154"/>
    <lineage>
        <taxon>Bacteria</taxon>
        <taxon>Pseudomonadati</taxon>
        <taxon>Pseudomonadota</taxon>
        <taxon>Alphaproteobacteria</taxon>
        <taxon>Sphingomonadales</taxon>
        <taxon>Sphingomonadaceae</taxon>
        <taxon>Sphingomonas</taxon>
    </lineage>
</organism>
<keyword evidence="3" id="KW-0804">Transcription</keyword>
<dbReference type="SMART" id="SM00448">
    <property type="entry name" value="REC"/>
    <property type="match status" value="1"/>
</dbReference>
<feature type="DNA-binding region" description="OmpR/PhoB-type" evidence="5">
    <location>
        <begin position="124"/>
        <end position="220"/>
    </location>
</feature>
<dbReference type="Gene3D" id="1.10.10.10">
    <property type="entry name" value="Winged helix-like DNA-binding domain superfamily/Winged helix DNA-binding domain"/>
    <property type="match status" value="1"/>
</dbReference>
<evidence type="ECO:0000256" key="4">
    <source>
        <dbReference type="PROSITE-ProRule" id="PRU00169"/>
    </source>
</evidence>
<evidence type="ECO:0000259" key="6">
    <source>
        <dbReference type="PROSITE" id="PS50110"/>
    </source>
</evidence>
<comment type="caution">
    <text evidence="8">The sequence shown here is derived from an EMBL/GenBank/DDBJ whole genome shotgun (WGS) entry which is preliminary data.</text>
</comment>
<evidence type="ECO:0000313" key="9">
    <source>
        <dbReference type="Proteomes" id="UP001419910"/>
    </source>
</evidence>
<dbReference type="Pfam" id="PF00486">
    <property type="entry name" value="Trans_reg_C"/>
    <property type="match status" value="1"/>
</dbReference>